<dbReference type="Proteomes" id="UP000216984">
    <property type="component" value="Unassembled WGS sequence"/>
</dbReference>
<proteinExistence type="predicted"/>
<protein>
    <submittedName>
        <fullName evidence="2">Uncharacterized protein</fullName>
    </submittedName>
</protein>
<name>A0A7Z1DVL3_9GAMM</name>
<sequence>MKLALKAQNQARATLQTLVELKAPKRVAFVQQANIGNQVQVNNEGQRARTRKKRKAPNKLLEADHGEWLDTRTAGKAGGDDPAMATVERQHRPHKR</sequence>
<organism evidence="2 3">
    <name type="scientific">Marinobacter vinifirmus</name>
    <dbReference type="NCBI Taxonomy" id="355591"/>
    <lineage>
        <taxon>Bacteria</taxon>
        <taxon>Pseudomonadati</taxon>
        <taxon>Pseudomonadota</taxon>
        <taxon>Gammaproteobacteria</taxon>
        <taxon>Pseudomonadales</taxon>
        <taxon>Marinobacteraceae</taxon>
        <taxon>Marinobacter</taxon>
    </lineage>
</organism>
<keyword evidence="3" id="KW-1185">Reference proteome</keyword>
<feature type="compositionally biased region" description="Basic residues" evidence="1">
    <location>
        <begin position="48"/>
        <end position="57"/>
    </location>
</feature>
<dbReference type="AlphaFoldDB" id="A0A7Z1DVL3"/>
<evidence type="ECO:0000256" key="1">
    <source>
        <dbReference type="SAM" id="MobiDB-lite"/>
    </source>
</evidence>
<evidence type="ECO:0000313" key="3">
    <source>
        <dbReference type="Proteomes" id="UP000216984"/>
    </source>
</evidence>
<reference evidence="2 3" key="1">
    <citation type="submission" date="2017-06" db="EMBL/GenBank/DDBJ databases">
        <title>Draft genome sequence of the halophilic bacterium Marinobacter vinifirmus FB1.</title>
        <authorList>
            <person name="Stepanov V.G."/>
            <person name="Roberts D.J."/>
            <person name="Fox G.E."/>
        </authorList>
    </citation>
    <scope>NUCLEOTIDE SEQUENCE [LARGE SCALE GENOMIC DNA]</scope>
    <source>
        <strain evidence="2 3">FB1</strain>
    </source>
</reference>
<gene>
    <name evidence="2" type="ORF">B9Q17_02330</name>
</gene>
<comment type="caution">
    <text evidence="2">The sequence shown here is derived from an EMBL/GenBank/DDBJ whole genome shotgun (WGS) entry which is preliminary data.</text>
</comment>
<dbReference type="EMBL" id="NEFY01000008">
    <property type="protein sequence ID" value="OZC35702.1"/>
    <property type="molecule type" value="Genomic_DNA"/>
</dbReference>
<feature type="compositionally biased region" description="Basic and acidic residues" evidence="1">
    <location>
        <begin position="61"/>
        <end position="70"/>
    </location>
</feature>
<evidence type="ECO:0000313" key="2">
    <source>
        <dbReference type="EMBL" id="OZC35702.1"/>
    </source>
</evidence>
<accession>A0A7Z1DVL3</accession>
<feature type="region of interest" description="Disordered" evidence="1">
    <location>
        <begin position="42"/>
        <end position="96"/>
    </location>
</feature>